<dbReference type="PRINTS" id="PR00069">
    <property type="entry name" value="ALDKETRDTASE"/>
</dbReference>
<dbReference type="RefSeq" id="WP_160043625.1">
    <property type="nucleotide sequence ID" value="NZ_BORQ01000006.1"/>
</dbReference>
<dbReference type="InterPro" id="IPR023210">
    <property type="entry name" value="NADP_OxRdtase_dom"/>
</dbReference>
<reference evidence="3" key="1">
    <citation type="submission" date="2021-03" db="EMBL/GenBank/DDBJ databases">
        <title>Antimicrobial resistance genes in bacteria isolated from Japanese honey, and their potential for conferring macrolide and lincosamide resistance in the American foulbrood pathogen Paenibacillus larvae.</title>
        <authorList>
            <person name="Okamoto M."/>
            <person name="Kumagai M."/>
            <person name="Kanamori H."/>
            <person name="Takamatsu D."/>
        </authorList>
    </citation>
    <scope>NUCLEOTIDE SEQUENCE</scope>
    <source>
        <strain evidence="3">J2TS6</strain>
    </source>
</reference>
<dbReference type="Pfam" id="PF00248">
    <property type="entry name" value="Aldo_ket_red"/>
    <property type="match status" value="1"/>
</dbReference>
<dbReference type="SUPFAM" id="SSF51430">
    <property type="entry name" value="NAD(P)-linked oxidoreductase"/>
    <property type="match status" value="1"/>
</dbReference>
<dbReference type="Gene3D" id="3.20.20.100">
    <property type="entry name" value="NADP-dependent oxidoreductase domain"/>
    <property type="match status" value="1"/>
</dbReference>
<dbReference type="InterPro" id="IPR050791">
    <property type="entry name" value="Aldo-Keto_reductase"/>
</dbReference>
<name>A0A920CBE8_9BACL</name>
<gene>
    <name evidence="3" type="ORF">J2TS6_46170</name>
</gene>
<dbReference type="PANTHER" id="PTHR43625:SF40">
    <property type="entry name" value="ALDO-KETO REDUCTASE YAKC [NADP(+)]"/>
    <property type="match status" value="1"/>
</dbReference>
<sequence length="332" mass="36614">MKTRKLGNSDLVVSSIGLGLMGMSGGYGQTDDEQSVKTIHHALELGVTLLDTADVYGNGHNEELLGKALKGRRSQAIIATKFAYLPHFAGINGHPDYVKKAVDESLRRLGVEYIDLYYQHRVDPNVPIEETVGAMADLVQAGKVRYLGLSEASASDIRRAHAVHPISALQTEYSLWSREIEDEILPAVRELGITHVAYSPLSRGFISGELRKFEDLGEHDVRRHIPRFQGENFQKNVDLVDKIKEIAEEKNCTPSQLALAWTVANGALPIPGTKKIKYLEENGASLHIELTPDDLARIEAVSPKNAVHGDRHIDSESFGRHLMKLISGSSLQ</sequence>
<accession>A0A920CBE8</accession>
<dbReference type="Proteomes" id="UP000679779">
    <property type="component" value="Unassembled WGS sequence"/>
</dbReference>
<evidence type="ECO:0000256" key="1">
    <source>
        <dbReference type="ARBA" id="ARBA00023002"/>
    </source>
</evidence>
<proteinExistence type="predicted"/>
<dbReference type="CDD" id="cd19076">
    <property type="entry name" value="AKR_AKR13A_13D"/>
    <property type="match status" value="1"/>
</dbReference>
<dbReference type="EMBL" id="BORQ01000006">
    <property type="protein sequence ID" value="GIO33476.1"/>
    <property type="molecule type" value="Genomic_DNA"/>
</dbReference>
<evidence type="ECO:0000259" key="2">
    <source>
        <dbReference type="Pfam" id="PF00248"/>
    </source>
</evidence>
<dbReference type="GO" id="GO:0016491">
    <property type="term" value="F:oxidoreductase activity"/>
    <property type="evidence" value="ECO:0007669"/>
    <property type="project" value="UniProtKB-KW"/>
</dbReference>
<protein>
    <submittedName>
        <fullName evidence="3">Oxidoreductase</fullName>
    </submittedName>
</protein>
<evidence type="ECO:0000313" key="3">
    <source>
        <dbReference type="EMBL" id="GIO33476.1"/>
    </source>
</evidence>
<organism evidence="3 4">
    <name type="scientific">Paenibacillus albilobatus</name>
    <dbReference type="NCBI Taxonomy" id="2716884"/>
    <lineage>
        <taxon>Bacteria</taxon>
        <taxon>Bacillati</taxon>
        <taxon>Bacillota</taxon>
        <taxon>Bacilli</taxon>
        <taxon>Bacillales</taxon>
        <taxon>Paenibacillaceae</taxon>
        <taxon>Paenibacillus</taxon>
    </lineage>
</organism>
<dbReference type="PANTHER" id="PTHR43625">
    <property type="entry name" value="AFLATOXIN B1 ALDEHYDE REDUCTASE"/>
    <property type="match status" value="1"/>
</dbReference>
<comment type="caution">
    <text evidence="3">The sequence shown here is derived from an EMBL/GenBank/DDBJ whole genome shotgun (WGS) entry which is preliminary data.</text>
</comment>
<feature type="domain" description="NADP-dependent oxidoreductase" evidence="2">
    <location>
        <begin position="16"/>
        <end position="301"/>
    </location>
</feature>
<dbReference type="InterPro" id="IPR020471">
    <property type="entry name" value="AKR"/>
</dbReference>
<dbReference type="AlphaFoldDB" id="A0A920CBE8"/>
<dbReference type="GO" id="GO:0005737">
    <property type="term" value="C:cytoplasm"/>
    <property type="evidence" value="ECO:0007669"/>
    <property type="project" value="TreeGrafter"/>
</dbReference>
<keyword evidence="1" id="KW-0560">Oxidoreductase</keyword>
<dbReference type="InterPro" id="IPR036812">
    <property type="entry name" value="NAD(P)_OxRdtase_dom_sf"/>
</dbReference>
<keyword evidence="4" id="KW-1185">Reference proteome</keyword>
<evidence type="ECO:0000313" key="4">
    <source>
        <dbReference type="Proteomes" id="UP000679779"/>
    </source>
</evidence>